<dbReference type="RefSeq" id="WP_261516493.1">
    <property type="nucleotide sequence ID" value="NZ_JAODNV010000016.1"/>
</dbReference>
<dbReference type="Proteomes" id="UP001149009">
    <property type="component" value="Unassembled WGS sequence"/>
</dbReference>
<dbReference type="GO" id="GO:0016787">
    <property type="term" value="F:hydrolase activity"/>
    <property type="evidence" value="ECO:0007669"/>
    <property type="project" value="UniProtKB-KW"/>
</dbReference>
<sequence>MRRPSWYKCNRFSVAGPDVEVTWPHYSNYVDYEHELACVLWKGGKNIPVEEAENHIFGYMNFNDLSARDVQPDEMAMCGPTKSKDFDDGNVFGPWILTADEFDPKTARMRSWVNGELINEGRMADMHYSFPQVISYMSQDETLYPGEIIGSGTVAGGCRLEFGEQLNFGDTVEIETDGLGRLKVRIAER</sequence>
<name>A0A9X2XB82_9HYPH</name>
<evidence type="ECO:0000313" key="3">
    <source>
        <dbReference type="Proteomes" id="UP001149009"/>
    </source>
</evidence>
<dbReference type="InterPro" id="IPR036663">
    <property type="entry name" value="Fumarylacetoacetase_C_sf"/>
</dbReference>
<keyword evidence="2" id="KW-0378">Hydrolase</keyword>
<accession>A0A9X2XB82</accession>
<comment type="caution">
    <text evidence="2">The sequence shown here is derived from an EMBL/GenBank/DDBJ whole genome shotgun (WGS) entry which is preliminary data.</text>
</comment>
<organism evidence="2 3">
    <name type="scientific">Chelativorans petroleitrophicus</name>
    <dbReference type="NCBI Taxonomy" id="2975484"/>
    <lineage>
        <taxon>Bacteria</taxon>
        <taxon>Pseudomonadati</taxon>
        <taxon>Pseudomonadota</taxon>
        <taxon>Alphaproteobacteria</taxon>
        <taxon>Hyphomicrobiales</taxon>
        <taxon>Phyllobacteriaceae</taxon>
        <taxon>Chelativorans</taxon>
    </lineage>
</organism>
<protein>
    <submittedName>
        <fullName evidence="2">Fumarylacetoacetate hydrolase family protein</fullName>
    </submittedName>
</protein>
<dbReference type="InterPro" id="IPR011234">
    <property type="entry name" value="Fumarylacetoacetase-like_C"/>
</dbReference>
<feature type="domain" description="Fumarylacetoacetase-like C-terminal" evidence="1">
    <location>
        <begin position="5"/>
        <end position="186"/>
    </location>
</feature>
<gene>
    <name evidence="2" type="ORF">NYR54_14470</name>
</gene>
<dbReference type="Pfam" id="PF01557">
    <property type="entry name" value="FAA_hydrolase"/>
    <property type="match status" value="1"/>
</dbReference>
<dbReference type="PANTHER" id="PTHR43211:SF1">
    <property type="entry name" value="BLL6422 PROTEIN"/>
    <property type="match status" value="1"/>
</dbReference>
<dbReference type="SUPFAM" id="SSF56529">
    <property type="entry name" value="FAH"/>
    <property type="match status" value="1"/>
</dbReference>
<proteinExistence type="predicted"/>
<dbReference type="PANTHER" id="PTHR43211">
    <property type="entry name" value="FUMARYLACETOACETATE HYDROLASE"/>
    <property type="match status" value="1"/>
</dbReference>
<reference evidence="2" key="1">
    <citation type="submission" date="2022-08" db="EMBL/GenBank/DDBJ databases">
        <title>Chelativorans sichuanense sp. nov., a paraffin oil-degrading bacterium isolated from a mixture of oil-based drill cuttings and paddy soil.</title>
        <authorList>
            <person name="Yu J."/>
            <person name="Liu H."/>
            <person name="Chen Q."/>
        </authorList>
    </citation>
    <scope>NUCLEOTIDE SEQUENCE</scope>
    <source>
        <strain evidence="2">SCAU 2101</strain>
    </source>
</reference>
<dbReference type="EMBL" id="JAODNV010000016">
    <property type="protein sequence ID" value="MCT8991484.1"/>
    <property type="molecule type" value="Genomic_DNA"/>
</dbReference>
<keyword evidence="3" id="KW-1185">Reference proteome</keyword>
<dbReference type="Gene3D" id="3.90.850.10">
    <property type="entry name" value="Fumarylacetoacetase-like, C-terminal domain"/>
    <property type="match status" value="1"/>
</dbReference>
<evidence type="ECO:0000313" key="2">
    <source>
        <dbReference type="EMBL" id="MCT8991484.1"/>
    </source>
</evidence>
<dbReference type="AlphaFoldDB" id="A0A9X2XB82"/>
<evidence type="ECO:0000259" key="1">
    <source>
        <dbReference type="Pfam" id="PF01557"/>
    </source>
</evidence>